<dbReference type="SUPFAM" id="SSF64602">
    <property type="entry name" value="F1 ATPase inhibitor, IF1, C-terminal domain"/>
    <property type="match status" value="1"/>
</dbReference>
<protein>
    <recommendedName>
        <fullName evidence="6">ATP synthase F1 subunit epsilon</fullName>
    </recommendedName>
</protein>
<dbReference type="PANTHER" id="PTHR48417">
    <property type="entry name" value="ATP SYNTHASE F1 SUBUNIT EPSILON"/>
    <property type="match status" value="1"/>
</dbReference>
<dbReference type="Proteomes" id="UP000594262">
    <property type="component" value="Unplaced"/>
</dbReference>
<dbReference type="FunFam" id="1.20.5.500:FF:000007">
    <property type="entry name" value="ATPase inhibitor, putative"/>
    <property type="match status" value="1"/>
</dbReference>
<accession>A0A7M5UHT6</accession>
<keyword evidence="3" id="KW-0809">Transit peptide</keyword>
<reference evidence="8" key="1">
    <citation type="submission" date="2021-01" db="UniProtKB">
        <authorList>
            <consortium name="EnsemblMetazoa"/>
        </authorList>
    </citation>
    <scope>IDENTIFICATION</scope>
</reference>
<keyword evidence="9" id="KW-1185">Reference proteome</keyword>
<keyword evidence="5" id="KW-0496">Mitochondrion</keyword>
<keyword evidence="4" id="KW-0175">Coiled coil</keyword>
<evidence type="ECO:0000256" key="2">
    <source>
        <dbReference type="ARBA" id="ARBA00010901"/>
    </source>
</evidence>
<evidence type="ECO:0000256" key="6">
    <source>
        <dbReference type="ARBA" id="ARBA00030036"/>
    </source>
</evidence>
<dbReference type="GO" id="GO:0005739">
    <property type="term" value="C:mitochondrion"/>
    <property type="evidence" value="ECO:0007669"/>
    <property type="project" value="UniProtKB-SubCell"/>
</dbReference>
<comment type="similarity">
    <text evidence="2">Belongs to the ATPase inhibitor family.</text>
</comment>
<feature type="compositionally biased region" description="Gly residues" evidence="7">
    <location>
        <begin position="61"/>
        <end position="71"/>
    </location>
</feature>
<evidence type="ECO:0000256" key="3">
    <source>
        <dbReference type="ARBA" id="ARBA00022946"/>
    </source>
</evidence>
<dbReference type="PANTHER" id="PTHR48417:SF1">
    <property type="entry name" value="ATP SYNTHASE F1 SUBUNIT EPSILON"/>
    <property type="match status" value="1"/>
</dbReference>
<comment type="subcellular location">
    <subcellularLocation>
        <location evidence="1">Mitochondrion</location>
    </subcellularLocation>
</comment>
<evidence type="ECO:0000256" key="4">
    <source>
        <dbReference type="ARBA" id="ARBA00023054"/>
    </source>
</evidence>
<evidence type="ECO:0000313" key="8">
    <source>
        <dbReference type="EnsemblMetazoa" id="CLYHEMP010749.1"/>
    </source>
</evidence>
<sequence length="166" mass="18892">MAVQWIFYAIAGSRTSRKSFFQICSQNYHIHNLVMALRTFSFAKNFVPTILPRMMSSEAGSGSGKGGGSGGSIRDAGGAFGKMEAAHEDQYFRKLQADLLAKIKREHQEQALYHDDEISFHNDAINRHKEAIDRHKLLKSQHEATLRQHDGDEKQEIYNERNGRKK</sequence>
<dbReference type="InterPro" id="IPR007648">
    <property type="entry name" value="ATPase_inhibitor_mt"/>
</dbReference>
<dbReference type="Gene3D" id="1.20.5.500">
    <property type="entry name" value="Single helix bin"/>
    <property type="match status" value="1"/>
</dbReference>
<dbReference type="OrthoDB" id="10045676at2759"/>
<evidence type="ECO:0000256" key="5">
    <source>
        <dbReference type="ARBA" id="ARBA00023128"/>
    </source>
</evidence>
<proteinExistence type="inferred from homology"/>
<evidence type="ECO:0000256" key="1">
    <source>
        <dbReference type="ARBA" id="ARBA00004173"/>
    </source>
</evidence>
<feature type="region of interest" description="Disordered" evidence="7">
    <location>
        <begin position="142"/>
        <end position="166"/>
    </location>
</feature>
<organism evidence="8 9">
    <name type="scientific">Clytia hemisphaerica</name>
    <dbReference type="NCBI Taxonomy" id="252671"/>
    <lineage>
        <taxon>Eukaryota</taxon>
        <taxon>Metazoa</taxon>
        <taxon>Cnidaria</taxon>
        <taxon>Hydrozoa</taxon>
        <taxon>Hydroidolina</taxon>
        <taxon>Leptothecata</taxon>
        <taxon>Obeliida</taxon>
        <taxon>Clytiidae</taxon>
        <taxon>Clytia</taxon>
    </lineage>
</organism>
<name>A0A7M5UHT6_9CNID</name>
<dbReference type="EnsemblMetazoa" id="CLYHEMT010749.1">
    <property type="protein sequence ID" value="CLYHEMP010749.1"/>
    <property type="gene ID" value="CLYHEMG010749"/>
</dbReference>
<dbReference type="AlphaFoldDB" id="A0A7M5UHT6"/>
<evidence type="ECO:0000313" key="9">
    <source>
        <dbReference type="Proteomes" id="UP000594262"/>
    </source>
</evidence>
<evidence type="ECO:0000256" key="7">
    <source>
        <dbReference type="SAM" id="MobiDB-lite"/>
    </source>
</evidence>
<dbReference type="GO" id="GO:0042030">
    <property type="term" value="F:ATPase inhibitor activity"/>
    <property type="evidence" value="ECO:0007669"/>
    <property type="project" value="InterPro"/>
</dbReference>
<feature type="region of interest" description="Disordered" evidence="7">
    <location>
        <begin position="58"/>
        <end position="78"/>
    </location>
</feature>
<dbReference type="Pfam" id="PF04568">
    <property type="entry name" value="IATP"/>
    <property type="match status" value="1"/>
</dbReference>